<feature type="transmembrane region" description="Helical" evidence="1">
    <location>
        <begin position="20"/>
        <end position="53"/>
    </location>
</feature>
<sequence length="60" mass="6897">MSYFFLMPQALQKIFGITPLLAAVAFLPLTVVQFISSLFVAKLTFTFYIIVIYQQLYVNN</sequence>
<keyword evidence="1" id="KW-0472">Membrane</keyword>
<reference evidence="2 3" key="1">
    <citation type="submission" date="2024-03" db="EMBL/GenBank/DDBJ databases">
        <title>Mouse gut bacterial collection (mGBC) of GemPharmatech.</title>
        <authorList>
            <person name="He Y."/>
            <person name="Dong L."/>
            <person name="Wu D."/>
            <person name="Gao X."/>
            <person name="Lin Z."/>
        </authorList>
    </citation>
    <scope>NUCLEOTIDE SEQUENCE [LARGE SCALE GENOMIC DNA]</scope>
    <source>
        <strain evidence="2 3">15-30</strain>
    </source>
</reference>
<keyword evidence="1" id="KW-0812">Transmembrane</keyword>
<dbReference type="Proteomes" id="UP001565236">
    <property type="component" value="Unassembled WGS sequence"/>
</dbReference>
<evidence type="ECO:0000256" key="1">
    <source>
        <dbReference type="SAM" id="Phobius"/>
    </source>
</evidence>
<name>A0ABV4DPD9_9LACO</name>
<protein>
    <submittedName>
        <fullName evidence="2">Uncharacterized protein</fullName>
    </submittedName>
</protein>
<organism evidence="2 3">
    <name type="scientific">Ligilactobacillus faecis</name>
    <dbReference type="NCBI Taxonomy" id="762833"/>
    <lineage>
        <taxon>Bacteria</taxon>
        <taxon>Bacillati</taxon>
        <taxon>Bacillota</taxon>
        <taxon>Bacilli</taxon>
        <taxon>Lactobacillales</taxon>
        <taxon>Lactobacillaceae</taxon>
        <taxon>Ligilactobacillus</taxon>
    </lineage>
</organism>
<dbReference type="EMBL" id="JBCLUF010000015">
    <property type="protein sequence ID" value="MEY8662336.1"/>
    <property type="molecule type" value="Genomic_DNA"/>
</dbReference>
<dbReference type="RefSeq" id="WP_369941802.1">
    <property type="nucleotide sequence ID" value="NZ_JBCLUF010000015.1"/>
</dbReference>
<evidence type="ECO:0000313" key="3">
    <source>
        <dbReference type="Proteomes" id="UP001565236"/>
    </source>
</evidence>
<accession>A0ABV4DPD9</accession>
<proteinExistence type="predicted"/>
<keyword evidence="3" id="KW-1185">Reference proteome</keyword>
<evidence type="ECO:0000313" key="2">
    <source>
        <dbReference type="EMBL" id="MEY8662336.1"/>
    </source>
</evidence>
<gene>
    <name evidence="2" type="ORF">AALT52_05480</name>
</gene>
<keyword evidence="1" id="KW-1133">Transmembrane helix</keyword>
<comment type="caution">
    <text evidence="2">The sequence shown here is derived from an EMBL/GenBank/DDBJ whole genome shotgun (WGS) entry which is preliminary data.</text>
</comment>